<organism evidence="1 2">
    <name type="scientific">Amniculicola lignicola CBS 123094</name>
    <dbReference type="NCBI Taxonomy" id="1392246"/>
    <lineage>
        <taxon>Eukaryota</taxon>
        <taxon>Fungi</taxon>
        <taxon>Dikarya</taxon>
        <taxon>Ascomycota</taxon>
        <taxon>Pezizomycotina</taxon>
        <taxon>Dothideomycetes</taxon>
        <taxon>Pleosporomycetidae</taxon>
        <taxon>Pleosporales</taxon>
        <taxon>Amniculicolaceae</taxon>
        <taxon>Amniculicola</taxon>
    </lineage>
</organism>
<protein>
    <submittedName>
        <fullName evidence="1">Uncharacterized protein</fullName>
    </submittedName>
</protein>
<dbReference type="AlphaFoldDB" id="A0A6A5WP90"/>
<dbReference type="Proteomes" id="UP000799779">
    <property type="component" value="Unassembled WGS sequence"/>
</dbReference>
<evidence type="ECO:0000313" key="1">
    <source>
        <dbReference type="EMBL" id="KAF2003347.1"/>
    </source>
</evidence>
<gene>
    <name evidence="1" type="ORF">P154DRAFT_104298</name>
</gene>
<evidence type="ECO:0000313" key="2">
    <source>
        <dbReference type="Proteomes" id="UP000799779"/>
    </source>
</evidence>
<sequence>MYLPQARCRYYKSGTGRTSSDTNPPSTATNHWCRGLQVMFPHSPCSTAIRPEIVLDEGYLGLNGHSPKLFHNFCTGQVGSLNRMWPCRTLDWKRSTTSFLFSRLGRIRAASARHLANPLSTLVSETCLDADRAVNSSHDCHGLFFPQRYRWRTLCAIMVCAR</sequence>
<dbReference type="EMBL" id="ML977573">
    <property type="protein sequence ID" value="KAF2003347.1"/>
    <property type="molecule type" value="Genomic_DNA"/>
</dbReference>
<accession>A0A6A5WP90</accession>
<proteinExistence type="predicted"/>
<name>A0A6A5WP90_9PLEO</name>
<reference evidence="1" key="1">
    <citation type="journal article" date="2020" name="Stud. Mycol.">
        <title>101 Dothideomycetes genomes: a test case for predicting lifestyles and emergence of pathogens.</title>
        <authorList>
            <person name="Haridas S."/>
            <person name="Albert R."/>
            <person name="Binder M."/>
            <person name="Bloem J."/>
            <person name="Labutti K."/>
            <person name="Salamov A."/>
            <person name="Andreopoulos B."/>
            <person name="Baker S."/>
            <person name="Barry K."/>
            <person name="Bills G."/>
            <person name="Bluhm B."/>
            <person name="Cannon C."/>
            <person name="Castanera R."/>
            <person name="Culley D."/>
            <person name="Daum C."/>
            <person name="Ezra D."/>
            <person name="Gonzalez J."/>
            <person name="Henrissat B."/>
            <person name="Kuo A."/>
            <person name="Liang C."/>
            <person name="Lipzen A."/>
            <person name="Lutzoni F."/>
            <person name="Magnuson J."/>
            <person name="Mondo S."/>
            <person name="Nolan M."/>
            <person name="Ohm R."/>
            <person name="Pangilinan J."/>
            <person name="Park H.-J."/>
            <person name="Ramirez L."/>
            <person name="Alfaro M."/>
            <person name="Sun H."/>
            <person name="Tritt A."/>
            <person name="Yoshinaga Y."/>
            <person name="Zwiers L.-H."/>
            <person name="Turgeon B."/>
            <person name="Goodwin S."/>
            <person name="Spatafora J."/>
            <person name="Crous P."/>
            <person name="Grigoriev I."/>
        </authorList>
    </citation>
    <scope>NUCLEOTIDE SEQUENCE</scope>
    <source>
        <strain evidence="1">CBS 123094</strain>
    </source>
</reference>
<keyword evidence="2" id="KW-1185">Reference proteome</keyword>